<reference evidence="2" key="1">
    <citation type="submission" date="2018-02" db="EMBL/GenBank/DDBJ databases">
        <title>Rhizophora mucronata_Transcriptome.</title>
        <authorList>
            <person name="Meera S.P."/>
            <person name="Sreeshan A."/>
            <person name="Augustine A."/>
        </authorList>
    </citation>
    <scope>NUCLEOTIDE SEQUENCE</scope>
    <source>
        <tissue evidence="2">Leaf</tissue>
    </source>
</reference>
<proteinExistence type="predicted"/>
<accession>A0A2P2IHI7</accession>
<sequence length="34" mass="3980">MSLTLIPFFVFFLSFLFSLKYLATLCSFKIKLSL</sequence>
<dbReference type="EMBL" id="GGEC01000197">
    <property type="protein sequence ID" value="MBW80680.1"/>
    <property type="molecule type" value="Transcribed_RNA"/>
</dbReference>
<feature type="transmembrane region" description="Helical" evidence="1">
    <location>
        <begin position="6"/>
        <end position="28"/>
    </location>
</feature>
<keyword evidence="1" id="KW-0472">Membrane</keyword>
<evidence type="ECO:0000256" key="1">
    <source>
        <dbReference type="SAM" id="Phobius"/>
    </source>
</evidence>
<keyword evidence="1" id="KW-0812">Transmembrane</keyword>
<protein>
    <submittedName>
        <fullName evidence="2">Uncharacterized protein</fullName>
    </submittedName>
</protein>
<keyword evidence="1" id="KW-1133">Transmembrane helix</keyword>
<name>A0A2P2IHI7_RHIMU</name>
<dbReference type="AlphaFoldDB" id="A0A2P2IHI7"/>
<evidence type="ECO:0000313" key="2">
    <source>
        <dbReference type="EMBL" id="MBW80680.1"/>
    </source>
</evidence>
<organism evidence="2">
    <name type="scientific">Rhizophora mucronata</name>
    <name type="common">Asiatic mangrove</name>
    <dbReference type="NCBI Taxonomy" id="61149"/>
    <lineage>
        <taxon>Eukaryota</taxon>
        <taxon>Viridiplantae</taxon>
        <taxon>Streptophyta</taxon>
        <taxon>Embryophyta</taxon>
        <taxon>Tracheophyta</taxon>
        <taxon>Spermatophyta</taxon>
        <taxon>Magnoliopsida</taxon>
        <taxon>eudicotyledons</taxon>
        <taxon>Gunneridae</taxon>
        <taxon>Pentapetalae</taxon>
        <taxon>rosids</taxon>
        <taxon>fabids</taxon>
        <taxon>Malpighiales</taxon>
        <taxon>Rhizophoraceae</taxon>
        <taxon>Rhizophora</taxon>
    </lineage>
</organism>